<name>A0A318S5N7_WILLI</name>
<evidence type="ECO:0000259" key="4">
    <source>
        <dbReference type="Pfam" id="PF00465"/>
    </source>
</evidence>
<feature type="domain" description="Fe-containing alcohol dehydrogenase-like C-terminal" evidence="5">
    <location>
        <begin position="165"/>
        <end position="345"/>
    </location>
</feature>
<keyword evidence="3" id="KW-0520">NAD</keyword>
<evidence type="ECO:0000313" key="6">
    <source>
        <dbReference type="EMBL" id="PYE19449.1"/>
    </source>
</evidence>
<gene>
    <name evidence="6" type="ORF">DFR67_103362</name>
</gene>
<dbReference type="EMBL" id="QJSP01000003">
    <property type="protein sequence ID" value="PYE19449.1"/>
    <property type="molecule type" value="Genomic_DNA"/>
</dbReference>
<dbReference type="InterPro" id="IPR001670">
    <property type="entry name" value="ADH_Fe/GldA"/>
</dbReference>
<dbReference type="AlphaFoldDB" id="A0A318S5N7"/>
<dbReference type="Proteomes" id="UP000247591">
    <property type="component" value="Unassembled WGS sequence"/>
</dbReference>
<dbReference type="Pfam" id="PF25137">
    <property type="entry name" value="ADH_Fe_C"/>
    <property type="match status" value="1"/>
</dbReference>
<evidence type="ECO:0000313" key="7">
    <source>
        <dbReference type="Proteomes" id="UP000247591"/>
    </source>
</evidence>
<comment type="caution">
    <text evidence="6">The sequence shown here is derived from an EMBL/GenBank/DDBJ whole genome shotgun (WGS) entry which is preliminary data.</text>
</comment>
<reference evidence="6 7" key="1">
    <citation type="submission" date="2018-06" db="EMBL/GenBank/DDBJ databases">
        <title>Genomic Encyclopedia of Type Strains, Phase IV (KMG-IV): sequencing the most valuable type-strain genomes for metagenomic binning, comparative biology and taxonomic classification.</title>
        <authorList>
            <person name="Goeker M."/>
        </authorList>
    </citation>
    <scope>NUCLEOTIDE SEQUENCE [LARGE SCALE GENOMIC DNA]</scope>
    <source>
        <strain evidence="6 7">DSM 45521</strain>
    </source>
</reference>
<dbReference type="SUPFAM" id="SSF56796">
    <property type="entry name" value="Dehydroquinate synthase-like"/>
    <property type="match status" value="1"/>
</dbReference>
<dbReference type="InterPro" id="IPR034786">
    <property type="entry name" value="MAR"/>
</dbReference>
<dbReference type="OrthoDB" id="3812122at2"/>
<evidence type="ECO:0000259" key="5">
    <source>
        <dbReference type="Pfam" id="PF25137"/>
    </source>
</evidence>
<dbReference type="InterPro" id="IPR039697">
    <property type="entry name" value="Alcohol_dehydrogenase_Fe"/>
</dbReference>
<dbReference type="PANTHER" id="PTHR11496:SF102">
    <property type="entry name" value="ALCOHOL DEHYDROGENASE 4"/>
    <property type="match status" value="1"/>
</dbReference>
<sequence length="352" mass="36523">MKAFTHNSAPSRVVFGSGTVDTIADEVRRLGRSRVLLLAGPRWNVLAATIADQLGPLAVARFDDAVMHTPTEVTEHALDIARLHDVDCVIAIGGGSTTGLAKALAVRAGYDQIIVPTTYAGSEMTPVLGETTDGLKTTRSSVDILPETVVYDVDLTLGLPPDITLTSAINAMAHAVEALYSYDANPVVDLMALDAIGSITRALPVVMADGNDLDGRAALLQAAWLAGSCLGAVGMGLHHKLCHTLGGSFGLPHAPTHTVILPHALAYNAAAVPAVMDRIAGAMGVTEAPDAMFDLVASLDGPTSLAELGFLDDDVERATELATAKPYPNPRPVTPAGITGLLTNAVHGRKPV</sequence>
<accession>A0A318S5N7</accession>
<evidence type="ECO:0000256" key="2">
    <source>
        <dbReference type="ARBA" id="ARBA00023002"/>
    </source>
</evidence>
<dbReference type="GO" id="GO:0018506">
    <property type="term" value="F:maleylacetate reductase activity"/>
    <property type="evidence" value="ECO:0007669"/>
    <property type="project" value="InterPro"/>
</dbReference>
<dbReference type="RefSeq" id="WP_110468628.1">
    <property type="nucleotide sequence ID" value="NZ_QJSP01000003.1"/>
</dbReference>
<proteinExistence type="inferred from homology"/>
<organism evidence="6 7">
    <name type="scientific">Williamsia limnetica</name>
    <dbReference type="NCBI Taxonomy" id="882452"/>
    <lineage>
        <taxon>Bacteria</taxon>
        <taxon>Bacillati</taxon>
        <taxon>Actinomycetota</taxon>
        <taxon>Actinomycetes</taxon>
        <taxon>Mycobacteriales</taxon>
        <taxon>Nocardiaceae</taxon>
        <taxon>Williamsia</taxon>
    </lineage>
</organism>
<dbReference type="GO" id="GO:0046872">
    <property type="term" value="F:metal ion binding"/>
    <property type="evidence" value="ECO:0007669"/>
    <property type="project" value="InterPro"/>
</dbReference>
<dbReference type="CDD" id="cd08177">
    <property type="entry name" value="MAR"/>
    <property type="match status" value="1"/>
</dbReference>
<evidence type="ECO:0000256" key="1">
    <source>
        <dbReference type="ARBA" id="ARBA00007358"/>
    </source>
</evidence>
<keyword evidence="7" id="KW-1185">Reference proteome</keyword>
<protein>
    <submittedName>
        <fullName evidence="6">Maleylacetate reductase</fullName>
    </submittedName>
</protein>
<dbReference type="InterPro" id="IPR056798">
    <property type="entry name" value="ADH_Fe_C"/>
</dbReference>
<dbReference type="Pfam" id="PF00465">
    <property type="entry name" value="Fe-ADH"/>
    <property type="match status" value="1"/>
</dbReference>
<evidence type="ECO:0000256" key="3">
    <source>
        <dbReference type="ARBA" id="ARBA00023027"/>
    </source>
</evidence>
<dbReference type="Gene3D" id="1.20.1090.10">
    <property type="entry name" value="Dehydroquinate synthase-like - alpha domain"/>
    <property type="match status" value="1"/>
</dbReference>
<keyword evidence="2" id="KW-0560">Oxidoreductase</keyword>
<dbReference type="PANTHER" id="PTHR11496">
    <property type="entry name" value="ALCOHOL DEHYDROGENASE"/>
    <property type="match status" value="1"/>
</dbReference>
<dbReference type="Gene3D" id="3.40.50.1970">
    <property type="match status" value="1"/>
</dbReference>
<feature type="domain" description="Alcohol dehydrogenase iron-type/glycerol dehydrogenase GldA" evidence="4">
    <location>
        <begin position="10"/>
        <end position="152"/>
    </location>
</feature>
<dbReference type="GO" id="GO:0004022">
    <property type="term" value="F:alcohol dehydrogenase (NAD+) activity"/>
    <property type="evidence" value="ECO:0007669"/>
    <property type="project" value="TreeGrafter"/>
</dbReference>
<comment type="similarity">
    <text evidence="1">Belongs to the iron-containing alcohol dehydrogenase family.</text>
</comment>